<evidence type="ECO:0000313" key="2">
    <source>
        <dbReference type="Proteomes" id="UP000271889"/>
    </source>
</evidence>
<dbReference type="AlphaFoldDB" id="A0A3P6UD29"/>
<protein>
    <submittedName>
        <fullName evidence="1">Uncharacterized protein</fullName>
    </submittedName>
</protein>
<reference evidence="1 2" key="1">
    <citation type="submission" date="2018-11" db="EMBL/GenBank/DDBJ databases">
        <authorList>
            <consortium name="Pathogen Informatics"/>
        </authorList>
    </citation>
    <scope>NUCLEOTIDE SEQUENCE [LARGE SCALE GENOMIC DNA]</scope>
</reference>
<accession>A0A3P6UD29</accession>
<proteinExistence type="predicted"/>
<dbReference type="EMBL" id="UYRV01025138">
    <property type="protein sequence ID" value="VDK76898.1"/>
    <property type="molecule type" value="Genomic_DNA"/>
</dbReference>
<keyword evidence="2" id="KW-1185">Reference proteome</keyword>
<gene>
    <name evidence="1" type="ORF">CGOC_LOCUS7295</name>
</gene>
<name>A0A3P6UD29_CYLGO</name>
<evidence type="ECO:0000313" key="1">
    <source>
        <dbReference type="EMBL" id="VDK76898.1"/>
    </source>
</evidence>
<sequence>MVLCARLLEVHSLAVLIQLWRKGDISVTTAVGRSQLCCTCPDLEQKGHFGVAPLDKPGCSWMGDGA</sequence>
<organism evidence="1 2">
    <name type="scientific">Cylicostephanus goldi</name>
    <name type="common">Nematode worm</name>
    <dbReference type="NCBI Taxonomy" id="71465"/>
    <lineage>
        <taxon>Eukaryota</taxon>
        <taxon>Metazoa</taxon>
        <taxon>Ecdysozoa</taxon>
        <taxon>Nematoda</taxon>
        <taxon>Chromadorea</taxon>
        <taxon>Rhabditida</taxon>
        <taxon>Rhabditina</taxon>
        <taxon>Rhabditomorpha</taxon>
        <taxon>Strongyloidea</taxon>
        <taxon>Strongylidae</taxon>
        <taxon>Cylicostephanus</taxon>
    </lineage>
</organism>
<dbReference type="Proteomes" id="UP000271889">
    <property type="component" value="Unassembled WGS sequence"/>
</dbReference>